<evidence type="ECO:0000313" key="2">
    <source>
        <dbReference type="EMBL" id="GAA5094153.1"/>
    </source>
</evidence>
<protein>
    <submittedName>
        <fullName evidence="2">M24 family metallopeptidase</fullName>
    </submittedName>
</protein>
<dbReference type="SUPFAM" id="SSF55920">
    <property type="entry name" value="Creatinase/aminopeptidase"/>
    <property type="match status" value="1"/>
</dbReference>
<keyword evidence="3" id="KW-1185">Reference proteome</keyword>
<feature type="domain" description="Peptidase M24" evidence="1">
    <location>
        <begin position="178"/>
        <end position="391"/>
    </location>
</feature>
<name>A0ABP9MF69_9MICO</name>
<dbReference type="EMBL" id="BAABKZ010000002">
    <property type="protein sequence ID" value="GAA5094153.1"/>
    <property type="molecule type" value="Genomic_DNA"/>
</dbReference>
<dbReference type="InterPro" id="IPR000994">
    <property type="entry name" value="Pept_M24"/>
</dbReference>
<dbReference type="PANTHER" id="PTHR46112:SF2">
    <property type="entry name" value="XAA-PRO AMINOPEPTIDASE P-RELATED"/>
    <property type="match status" value="1"/>
</dbReference>
<dbReference type="PANTHER" id="PTHR46112">
    <property type="entry name" value="AMINOPEPTIDASE"/>
    <property type="match status" value="1"/>
</dbReference>
<dbReference type="Gene3D" id="3.90.230.10">
    <property type="entry name" value="Creatinase/methionine aminopeptidase superfamily"/>
    <property type="match status" value="1"/>
</dbReference>
<sequence length="421" mass="45664">MTLTIVPNSVAVDSDYFPTLTLAERDRRWANVRAFLSTQGIDALVIFGQGRNANDSYLTNEESHATVLFTPTEEPLMLVGDVPINRYDGAGARYERWTDSWLHGNPIGNLTAVLKERSLDAATIGVVGLTSRAVGQWNGVIPFRTWTNVLAALPKVTWVDVADAFETLTQFKSAEEQEMIRKAAAIGEAACAAYVEATRVGVRESVVTAAAINAIVAAGGWMRAPFILERAGSHRFGWGQPEWFGMGGAPYILEAGDSIASEIFAYYGGFESQQQIDVVLGEPDRLLRELEDVCLESYHAGIAALRPGMRFAELAEIMDEPLKRSKTWNTGPMVQTVSGVLYNSATRIDPSVDPALGHLPKLPSGVALDGDFEIGEGVAFAFEPNALRDGKRVCIGGTVMLTDRGIEELNTIPNRLVSVDA</sequence>
<dbReference type="InterPro" id="IPR029149">
    <property type="entry name" value="Creatin/AminoP/Spt16_N"/>
</dbReference>
<proteinExistence type="predicted"/>
<dbReference type="RefSeq" id="WP_194414395.1">
    <property type="nucleotide sequence ID" value="NZ_BAABKZ010000002.1"/>
</dbReference>
<evidence type="ECO:0000259" key="1">
    <source>
        <dbReference type="Pfam" id="PF00557"/>
    </source>
</evidence>
<dbReference type="Gene3D" id="3.40.350.10">
    <property type="entry name" value="Creatinase/prolidase N-terminal domain"/>
    <property type="match status" value="1"/>
</dbReference>
<comment type="caution">
    <text evidence="2">The sequence shown here is derived from an EMBL/GenBank/DDBJ whole genome shotgun (WGS) entry which is preliminary data.</text>
</comment>
<dbReference type="SUPFAM" id="SSF53092">
    <property type="entry name" value="Creatinase/prolidase N-terminal domain"/>
    <property type="match status" value="1"/>
</dbReference>
<dbReference type="InterPro" id="IPR050659">
    <property type="entry name" value="Peptidase_M24B"/>
</dbReference>
<reference evidence="3" key="1">
    <citation type="journal article" date="2019" name="Int. J. Syst. Evol. Microbiol.">
        <title>The Global Catalogue of Microorganisms (GCM) 10K type strain sequencing project: providing services to taxonomists for standard genome sequencing and annotation.</title>
        <authorList>
            <consortium name="The Broad Institute Genomics Platform"/>
            <consortium name="The Broad Institute Genome Sequencing Center for Infectious Disease"/>
            <person name="Wu L."/>
            <person name="Ma J."/>
        </authorList>
    </citation>
    <scope>NUCLEOTIDE SEQUENCE [LARGE SCALE GENOMIC DNA]</scope>
    <source>
        <strain evidence="3">JCM 18959</strain>
    </source>
</reference>
<dbReference type="Pfam" id="PF00557">
    <property type="entry name" value="Peptidase_M24"/>
    <property type="match status" value="1"/>
</dbReference>
<organism evidence="2 3">
    <name type="scientific">Microbacterium yannicii</name>
    <dbReference type="NCBI Taxonomy" id="671622"/>
    <lineage>
        <taxon>Bacteria</taxon>
        <taxon>Bacillati</taxon>
        <taxon>Actinomycetota</taxon>
        <taxon>Actinomycetes</taxon>
        <taxon>Micrococcales</taxon>
        <taxon>Microbacteriaceae</taxon>
        <taxon>Microbacterium</taxon>
    </lineage>
</organism>
<dbReference type="InterPro" id="IPR036005">
    <property type="entry name" value="Creatinase/aminopeptidase-like"/>
</dbReference>
<gene>
    <name evidence="2" type="ORF">GCM10025760_25110</name>
</gene>
<dbReference type="Proteomes" id="UP001501407">
    <property type="component" value="Unassembled WGS sequence"/>
</dbReference>
<accession>A0ABP9MF69</accession>
<evidence type="ECO:0000313" key="3">
    <source>
        <dbReference type="Proteomes" id="UP001501407"/>
    </source>
</evidence>